<gene>
    <name evidence="1" type="ORF">GKO46_11585</name>
    <name evidence="2" type="ORF">GKO48_09950</name>
</gene>
<evidence type="ECO:0000313" key="4">
    <source>
        <dbReference type="Proteomes" id="UP001321249"/>
    </source>
</evidence>
<sequence length="104" mass="11365">MTAASQINTPFEIEVSNTHKGEIRTHWSVSLTGGVVDCVSYQTNADRSPLYDGVVGLFFISASPEFPGDTVRMTIAEHGPDWFVFTEEGLGSIEDAVELVRSLE</sequence>
<protein>
    <submittedName>
        <fullName evidence="2">Uncharacterized protein</fullName>
    </submittedName>
</protein>
<name>A0AAJ6CT34_9CHLR</name>
<dbReference type="RefSeq" id="WP_342826329.1">
    <property type="nucleotide sequence ID" value="NZ_CP046146.1"/>
</dbReference>
<reference evidence="3" key="3">
    <citation type="submission" date="2023-06" db="EMBL/GenBank/DDBJ databases">
        <title>Pangenomics reveal diversification of enzyme families and niche specialization in globally abundant SAR202 bacteria.</title>
        <authorList>
            <person name="Saw J.H.W."/>
        </authorList>
    </citation>
    <scope>NUCLEOTIDE SEQUENCE [LARGE SCALE GENOMIC DNA]</scope>
    <source>
        <strain evidence="3">JH1073</strain>
    </source>
</reference>
<evidence type="ECO:0000313" key="2">
    <source>
        <dbReference type="EMBL" id="WFG39923.1"/>
    </source>
</evidence>
<dbReference type="Proteomes" id="UP001321249">
    <property type="component" value="Unassembled WGS sequence"/>
</dbReference>
<reference evidence="3 4" key="1">
    <citation type="submission" date="2019-11" db="EMBL/GenBank/DDBJ databases">
        <authorList>
            <person name="Cho J.-C."/>
        </authorList>
    </citation>
    <scope>NUCLEOTIDE SEQUENCE [LARGE SCALE GENOMIC DNA]</scope>
    <source>
        <strain evidence="2 3">JH1073</strain>
        <strain evidence="1 4">JH702</strain>
    </source>
</reference>
<keyword evidence="3" id="KW-1185">Reference proteome</keyword>
<organism evidence="2 3">
    <name type="scientific">Candidatus Lucifugimonas marina</name>
    <dbReference type="NCBI Taxonomy" id="3038979"/>
    <lineage>
        <taxon>Bacteria</taxon>
        <taxon>Bacillati</taxon>
        <taxon>Chloroflexota</taxon>
        <taxon>Dehalococcoidia</taxon>
        <taxon>SAR202 cluster</taxon>
        <taxon>Candidatus Lucifugimonadales</taxon>
        <taxon>Candidatus Lucifugimonadaceae</taxon>
        <taxon>Candidatus Lucifugimonas</taxon>
    </lineage>
</organism>
<reference evidence="2" key="2">
    <citation type="journal article" date="2023" name="Nat. Commun.">
        <title>Cultivation of marine bacteria of the SAR202 clade.</title>
        <authorList>
            <person name="Lim Y."/>
            <person name="Seo J.H."/>
            <person name="Giovannoni S.J."/>
            <person name="Kang I."/>
            <person name="Cho J.C."/>
        </authorList>
    </citation>
    <scope>NUCLEOTIDE SEQUENCE</scope>
    <source>
        <strain evidence="2">JH1073</strain>
    </source>
</reference>
<dbReference type="AlphaFoldDB" id="A0AAJ6CT34"/>
<accession>A0AAJ6CT34</accession>
<proteinExistence type="predicted"/>
<dbReference type="Proteomes" id="UP001219901">
    <property type="component" value="Chromosome"/>
</dbReference>
<evidence type="ECO:0000313" key="1">
    <source>
        <dbReference type="EMBL" id="MDG0867709.1"/>
    </source>
</evidence>
<dbReference type="EMBL" id="WMBE01000003">
    <property type="protein sequence ID" value="MDG0867709.1"/>
    <property type="molecule type" value="Genomic_DNA"/>
</dbReference>
<evidence type="ECO:0000313" key="3">
    <source>
        <dbReference type="Proteomes" id="UP001219901"/>
    </source>
</evidence>
<dbReference type="EMBL" id="CP046147">
    <property type="protein sequence ID" value="WFG39923.1"/>
    <property type="molecule type" value="Genomic_DNA"/>
</dbReference>